<evidence type="ECO:0000313" key="4">
    <source>
        <dbReference type="Proteomes" id="UP000324965"/>
    </source>
</evidence>
<accession>A0A5A9ZZ04</accession>
<dbReference type="GO" id="GO:0004386">
    <property type="term" value="F:helicase activity"/>
    <property type="evidence" value="ECO:0007669"/>
    <property type="project" value="UniProtKB-KW"/>
</dbReference>
<dbReference type="Pfam" id="PF00271">
    <property type="entry name" value="Helicase_C"/>
    <property type="match status" value="1"/>
</dbReference>
<dbReference type="InterPro" id="IPR050742">
    <property type="entry name" value="Helicase_Restrict-Modif_Enz"/>
</dbReference>
<dbReference type="RefSeq" id="WP_149515206.1">
    <property type="nucleotide sequence ID" value="NZ_VDFC01000075.1"/>
</dbReference>
<evidence type="ECO:0000259" key="2">
    <source>
        <dbReference type="PROSITE" id="PS51194"/>
    </source>
</evidence>
<evidence type="ECO:0000313" key="3">
    <source>
        <dbReference type="EMBL" id="KAA0922146.1"/>
    </source>
</evidence>
<feature type="domain" description="Helicase ATP-binding" evidence="1">
    <location>
        <begin position="146"/>
        <end position="316"/>
    </location>
</feature>
<dbReference type="EMBL" id="VDFC01000075">
    <property type="protein sequence ID" value="KAA0922146.1"/>
    <property type="molecule type" value="Genomic_DNA"/>
</dbReference>
<gene>
    <name evidence="3" type="ORF">FGF04_33765</name>
</gene>
<reference evidence="3 4" key="1">
    <citation type="submission" date="2019-05" db="EMBL/GenBank/DDBJ databases">
        <authorList>
            <person name="Hariharan J."/>
            <person name="Choudoir M.J."/>
            <person name="Diebold P."/>
            <person name="Panke-Buisse K."/>
            <person name="Buckley D.H."/>
        </authorList>
    </citation>
    <scope>NUCLEOTIDE SEQUENCE [LARGE SCALE GENOMIC DNA]</scope>
    <source>
        <strain evidence="3 4">SUN51</strain>
    </source>
</reference>
<dbReference type="InterPro" id="IPR027417">
    <property type="entry name" value="P-loop_NTPase"/>
</dbReference>
<dbReference type="InterPro" id="IPR006935">
    <property type="entry name" value="Helicase/UvrB_N"/>
</dbReference>
<dbReference type="GO" id="GO:0005524">
    <property type="term" value="F:ATP binding"/>
    <property type="evidence" value="ECO:0007669"/>
    <property type="project" value="InterPro"/>
</dbReference>
<dbReference type="GO" id="GO:0005829">
    <property type="term" value="C:cytosol"/>
    <property type="evidence" value="ECO:0007669"/>
    <property type="project" value="TreeGrafter"/>
</dbReference>
<dbReference type="InterPro" id="IPR014001">
    <property type="entry name" value="Helicase_ATP-bd"/>
</dbReference>
<dbReference type="PROSITE" id="PS51192">
    <property type="entry name" value="HELICASE_ATP_BIND_1"/>
    <property type="match status" value="1"/>
</dbReference>
<dbReference type="GO" id="GO:0016787">
    <property type="term" value="F:hydrolase activity"/>
    <property type="evidence" value="ECO:0007669"/>
    <property type="project" value="InterPro"/>
</dbReference>
<dbReference type="SUPFAM" id="SSF52540">
    <property type="entry name" value="P-loop containing nucleoside triphosphate hydrolases"/>
    <property type="match status" value="1"/>
</dbReference>
<dbReference type="GO" id="GO:0003677">
    <property type="term" value="F:DNA binding"/>
    <property type="evidence" value="ECO:0007669"/>
    <property type="project" value="InterPro"/>
</dbReference>
<dbReference type="PANTHER" id="PTHR47396:SF1">
    <property type="entry name" value="ATP-DEPENDENT HELICASE IRC3-RELATED"/>
    <property type="match status" value="1"/>
</dbReference>
<dbReference type="AlphaFoldDB" id="A0A5A9ZZ04"/>
<dbReference type="Gene3D" id="3.40.50.300">
    <property type="entry name" value="P-loop containing nucleotide triphosphate hydrolases"/>
    <property type="match status" value="2"/>
</dbReference>
<proteinExistence type="predicted"/>
<dbReference type="PANTHER" id="PTHR47396">
    <property type="entry name" value="TYPE I RESTRICTION ENZYME ECOKI R PROTEIN"/>
    <property type="match status" value="1"/>
</dbReference>
<protein>
    <submittedName>
        <fullName evidence="3">DEAD/DEAH box helicase</fullName>
    </submittedName>
</protein>
<dbReference type="Proteomes" id="UP000324965">
    <property type="component" value="Unassembled WGS sequence"/>
</dbReference>
<keyword evidence="3" id="KW-0347">Helicase</keyword>
<sequence length="535" mass="58733">MSFKALLADAPMAYIRRHVGERLCALLDLIEGGAAGDDRLRAVAPIAIDVERLVADEAERSALIALVPGPKRAELAQRLGSVGDEQPPLDYLQSLKWTADERRELLEFFGFTIDRVPSLPPAFKQESAPEYGLFPHQRHAAARVKELLYDGPRRTVLHLPTGVGKTRTGMSLICDHLRQHEPTVVVWLAHGQELLEQAAAEFERAWTKVGDRPLPVLRVWGNTPANLAEMTDGLVVLGLEKAVSAAKSDPQFLATLAARSTLTVFDEAHQIIAPTFQRVVDELTIRHDASLLGLTATPGRTWADISKDEELSDYFSRQKVMLEIEGYTNPVTALIEQGYLARPLMRTVASEAGMHLSTRDQQLLARSFDIPADMMAELAGDEQWNLKIIQTITELLQQQHQRILVFAASVDHCRLIAAVLSAAGFDAEFVTGESSPRHRSQVISRFKGSGRRPMVLCNFGVLTTGFDAPAASAAVIARPTKSLVLYSQMVGRVIRGPKAGGTDTCEIVTVVNPELPGFGDVAEAFTNWEDVWETA</sequence>
<dbReference type="OrthoDB" id="9776021at2"/>
<keyword evidence="3" id="KW-0378">Hydrolase</keyword>
<dbReference type="SMART" id="SM00487">
    <property type="entry name" value="DEXDc"/>
    <property type="match status" value="1"/>
</dbReference>
<feature type="domain" description="Helicase C-terminal" evidence="2">
    <location>
        <begin position="387"/>
        <end position="535"/>
    </location>
</feature>
<dbReference type="SMART" id="SM00490">
    <property type="entry name" value="HELICc"/>
    <property type="match status" value="1"/>
</dbReference>
<dbReference type="PROSITE" id="PS51194">
    <property type="entry name" value="HELICASE_CTER"/>
    <property type="match status" value="1"/>
</dbReference>
<keyword evidence="3" id="KW-0547">Nucleotide-binding</keyword>
<keyword evidence="3" id="KW-0067">ATP-binding</keyword>
<keyword evidence="4" id="KW-1185">Reference proteome</keyword>
<dbReference type="InterPro" id="IPR001650">
    <property type="entry name" value="Helicase_C-like"/>
</dbReference>
<name>A0A5A9ZZ04_9ACTN</name>
<evidence type="ECO:0000259" key="1">
    <source>
        <dbReference type="PROSITE" id="PS51192"/>
    </source>
</evidence>
<organism evidence="3 4">
    <name type="scientific">Streptomyces apricus</name>
    <dbReference type="NCBI Taxonomy" id="1828112"/>
    <lineage>
        <taxon>Bacteria</taxon>
        <taxon>Bacillati</taxon>
        <taxon>Actinomycetota</taxon>
        <taxon>Actinomycetes</taxon>
        <taxon>Kitasatosporales</taxon>
        <taxon>Streptomycetaceae</taxon>
        <taxon>Streptomyces</taxon>
    </lineage>
</organism>
<dbReference type="Pfam" id="PF04851">
    <property type="entry name" value="ResIII"/>
    <property type="match status" value="1"/>
</dbReference>
<comment type="caution">
    <text evidence="3">The sequence shown here is derived from an EMBL/GenBank/DDBJ whole genome shotgun (WGS) entry which is preliminary data.</text>
</comment>